<comment type="caution">
    <text evidence="2">The sequence shown here is derived from an EMBL/GenBank/DDBJ whole genome shotgun (WGS) entry which is preliminary data.</text>
</comment>
<feature type="region of interest" description="Disordered" evidence="1">
    <location>
        <begin position="44"/>
        <end position="76"/>
    </location>
</feature>
<evidence type="ECO:0000313" key="3">
    <source>
        <dbReference type="Proteomes" id="UP000035425"/>
    </source>
</evidence>
<name>A0ABR5EYM7_9ACTN</name>
<evidence type="ECO:0000256" key="1">
    <source>
        <dbReference type="SAM" id="MobiDB-lite"/>
    </source>
</evidence>
<gene>
    <name evidence="2" type="ORF">FrCorBMG51_24165</name>
</gene>
<proteinExistence type="predicted"/>
<keyword evidence="3" id="KW-1185">Reference proteome</keyword>
<dbReference type="Proteomes" id="UP000035425">
    <property type="component" value="Unassembled WGS sequence"/>
</dbReference>
<sequence>MSGPDGYAPVFVLPLCSWCRHLWAAHRTDTGCRVPVGRGRVCGCREPPPGHPPDPDPADDHGPDHNHDHDQEERAA</sequence>
<evidence type="ECO:0000313" key="2">
    <source>
        <dbReference type="EMBL" id="KLL09537.1"/>
    </source>
</evidence>
<reference evidence="2 3" key="1">
    <citation type="submission" date="2014-12" db="EMBL/GenBank/DDBJ databases">
        <title>Frankia sp. BMG5.1 draft genome.</title>
        <authorList>
            <person name="Gtari M."/>
            <person name="Ghodhbane-Gtari F."/>
            <person name="Nouioui I."/>
            <person name="Ktari A."/>
            <person name="Hezbri K."/>
            <person name="Mimouni W."/>
            <person name="Sbissi I."/>
            <person name="Ayari A."/>
            <person name="Yamanaka T."/>
            <person name="Normand P."/>
            <person name="Tisa L.S."/>
            <person name="Boudabous A."/>
        </authorList>
    </citation>
    <scope>NUCLEOTIDE SEQUENCE [LARGE SCALE GENOMIC DNA]</scope>
    <source>
        <strain evidence="2 3">BMG5.1</strain>
    </source>
</reference>
<protein>
    <submittedName>
        <fullName evidence="2">Uncharacterized protein</fullName>
    </submittedName>
</protein>
<dbReference type="EMBL" id="JWIO01000085">
    <property type="protein sequence ID" value="KLL09537.1"/>
    <property type="molecule type" value="Genomic_DNA"/>
</dbReference>
<feature type="compositionally biased region" description="Basic and acidic residues" evidence="1">
    <location>
        <begin position="58"/>
        <end position="76"/>
    </location>
</feature>
<dbReference type="RefSeq" id="WP_047225297.1">
    <property type="nucleotide sequence ID" value="NZ_JWIO01000085.1"/>
</dbReference>
<organism evidence="2 3">
    <name type="scientific">Protofrankia coriariae</name>
    <dbReference type="NCBI Taxonomy" id="1562887"/>
    <lineage>
        <taxon>Bacteria</taxon>
        <taxon>Bacillati</taxon>
        <taxon>Actinomycetota</taxon>
        <taxon>Actinomycetes</taxon>
        <taxon>Frankiales</taxon>
        <taxon>Frankiaceae</taxon>
        <taxon>Protofrankia</taxon>
    </lineage>
</organism>
<accession>A0ABR5EYM7</accession>